<feature type="compositionally biased region" description="Low complexity" evidence="1">
    <location>
        <begin position="49"/>
        <end position="62"/>
    </location>
</feature>
<accession>A0A183SG13</accession>
<sequence>MGHMHIHYSGIHRNADNTDTPCTPSAPAILITTATPLPRTTSPQPLPVSPAHTAPTTSTHALSLSVPCKSTARRLVNQRLGLRHTVATPVSNTLTASVPLLTAWAY</sequence>
<dbReference type="EMBL" id="UYSU01032446">
    <property type="protein sequence ID" value="VDL89546.1"/>
    <property type="molecule type" value="Genomic_DNA"/>
</dbReference>
<dbReference type="AlphaFoldDB" id="A0A183SG13"/>
<protein>
    <submittedName>
        <fullName evidence="2 4">Uncharacterized protein</fullName>
    </submittedName>
</protein>
<name>A0A183SG13_SCHSO</name>
<organism evidence="4">
    <name type="scientific">Schistocephalus solidus</name>
    <name type="common">Tapeworm</name>
    <dbReference type="NCBI Taxonomy" id="70667"/>
    <lineage>
        <taxon>Eukaryota</taxon>
        <taxon>Metazoa</taxon>
        <taxon>Spiralia</taxon>
        <taxon>Lophotrochozoa</taxon>
        <taxon>Platyhelminthes</taxon>
        <taxon>Cestoda</taxon>
        <taxon>Eucestoda</taxon>
        <taxon>Diphyllobothriidea</taxon>
        <taxon>Diphyllobothriidae</taxon>
        <taxon>Schistocephalus</taxon>
    </lineage>
</organism>
<dbReference type="OrthoDB" id="40579at2759"/>
<evidence type="ECO:0000313" key="4">
    <source>
        <dbReference type="WBParaSite" id="SSLN_0000326101-mRNA-1"/>
    </source>
</evidence>
<evidence type="ECO:0000256" key="1">
    <source>
        <dbReference type="SAM" id="MobiDB-lite"/>
    </source>
</evidence>
<proteinExistence type="predicted"/>
<gene>
    <name evidence="2" type="ORF">SSLN_LOCUS3161</name>
</gene>
<evidence type="ECO:0000313" key="3">
    <source>
        <dbReference type="Proteomes" id="UP000275846"/>
    </source>
</evidence>
<evidence type="ECO:0000313" key="2">
    <source>
        <dbReference type="EMBL" id="VDL89546.1"/>
    </source>
</evidence>
<dbReference type="WBParaSite" id="SSLN_0000326101-mRNA-1">
    <property type="protein sequence ID" value="SSLN_0000326101-mRNA-1"/>
    <property type="gene ID" value="SSLN_0000326101"/>
</dbReference>
<dbReference type="Proteomes" id="UP000275846">
    <property type="component" value="Unassembled WGS sequence"/>
</dbReference>
<keyword evidence="3" id="KW-1185">Reference proteome</keyword>
<reference evidence="2 3" key="2">
    <citation type="submission" date="2018-11" db="EMBL/GenBank/DDBJ databases">
        <authorList>
            <consortium name="Pathogen Informatics"/>
        </authorList>
    </citation>
    <scope>NUCLEOTIDE SEQUENCE [LARGE SCALE GENOMIC DNA]</scope>
    <source>
        <strain evidence="2 3">NST_G2</strain>
    </source>
</reference>
<feature type="region of interest" description="Disordered" evidence="1">
    <location>
        <begin position="36"/>
        <end position="62"/>
    </location>
</feature>
<reference evidence="4" key="1">
    <citation type="submission" date="2016-06" db="UniProtKB">
        <authorList>
            <consortium name="WormBaseParasite"/>
        </authorList>
    </citation>
    <scope>IDENTIFICATION</scope>
</reference>